<protein>
    <recommendedName>
        <fullName evidence="3">DUF1127 domain-containing protein</fullName>
    </recommendedName>
</protein>
<evidence type="ECO:0000313" key="1">
    <source>
        <dbReference type="EMBL" id="MBA1143127.1"/>
    </source>
</evidence>
<dbReference type="EMBL" id="JACDTY010000013">
    <property type="protein sequence ID" value="MBA1143127.1"/>
    <property type="molecule type" value="Genomic_DNA"/>
</dbReference>
<dbReference type="Proteomes" id="UP000558284">
    <property type="component" value="Unassembled WGS sequence"/>
</dbReference>
<evidence type="ECO:0008006" key="3">
    <source>
        <dbReference type="Google" id="ProtNLM"/>
    </source>
</evidence>
<gene>
    <name evidence="1" type="ORF">H0241_23180</name>
</gene>
<keyword evidence="2" id="KW-1185">Reference proteome</keyword>
<sequence>MFESLTRIRAAFARASKHRKTVRALNALPTEIQKDIGWTESKAIDEIRLPF</sequence>
<name>A0A838BAM5_9HYPH</name>
<proteinExistence type="predicted"/>
<dbReference type="AlphaFoldDB" id="A0A838BAM5"/>
<dbReference type="RefSeq" id="WP_181060164.1">
    <property type="nucleotide sequence ID" value="NZ_JACDTY010000013.1"/>
</dbReference>
<reference evidence="1 2" key="1">
    <citation type="submission" date="2020-07" db="EMBL/GenBank/DDBJ databases">
        <title>Definition of the novel symbiovar canariense within Mesorhizobium novociceri, a new species of genus Mesorhizobium nodulating Cicer canariense in the Caldera de Taburiente National Park (La Palma, Canary Islands).</title>
        <authorList>
            <person name="Leon-Barrios M."/>
            <person name="Perez-Yepez J."/>
            <person name="Flores-Felix J.D."/>
            <person name="Ramirez-Baena M.H."/>
            <person name="Pulido-Suarez L."/>
            <person name="Igual J.M."/>
            <person name="Velazquez E."/>
            <person name="Peix A."/>
        </authorList>
    </citation>
    <scope>NUCLEOTIDE SEQUENCE [LARGE SCALE GENOMIC DNA]</scope>
    <source>
        <strain evidence="1 2">CCANP35</strain>
    </source>
</reference>
<organism evidence="1 2">
    <name type="scientific">Mesorhizobium neociceri</name>
    <dbReference type="NCBI Taxonomy" id="1307853"/>
    <lineage>
        <taxon>Bacteria</taxon>
        <taxon>Pseudomonadati</taxon>
        <taxon>Pseudomonadota</taxon>
        <taxon>Alphaproteobacteria</taxon>
        <taxon>Hyphomicrobiales</taxon>
        <taxon>Phyllobacteriaceae</taxon>
        <taxon>Mesorhizobium</taxon>
    </lineage>
</organism>
<accession>A0A838BAM5</accession>
<evidence type="ECO:0000313" key="2">
    <source>
        <dbReference type="Proteomes" id="UP000558284"/>
    </source>
</evidence>
<comment type="caution">
    <text evidence="1">The sequence shown here is derived from an EMBL/GenBank/DDBJ whole genome shotgun (WGS) entry which is preliminary data.</text>
</comment>